<dbReference type="GO" id="GO:0016798">
    <property type="term" value="F:hydrolase activity, acting on glycosyl bonds"/>
    <property type="evidence" value="ECO:0007669"/>
    <property type="project" value="UniProtKB-KW"/>
</dbReference>
<dbReference type="PRINTS" id="PR01002">
    <property type="entry name" value="FLGFLGJ"/>
</dbReference>
<comment type="function">
    <text evidence="1">Flagellum-specific muramidase which hydrolyzes the peptidoglycan layer to assemble the rod structure in the periplasmic space.</text>
</comment>
<evidence type="ECO:0000313" key="12">
    <source>
        <dbReference type="EMBL" id="VAX03714.1"/>
    </source>
</evidence>
<keyword evidence="9" id="KW-0961">Cell wall biogenesis/degradation</keyword>
<dbReference type="InterPro" id="IPR051056">
    <property type="entry name" value="Glycosyl_Hydrolase_73"/>
</dbReference>
<dbReference type="EMBL" id="UOFU01000346">
    <property type="protein sequence ID" value="VAX03714.1"/>
    <property type="molecule type" value="Genomic_DNA"/>
</dbReference>
<keyword evidence="12" id="KW-0282">Flagellum</keyword>
<dbReference type="PANTHER" id="PTHR33308:SF9">
    <property type="entry name" value="PEPTIDOGLYCAN HYDROLASE FLGJ"/>
    <property type="match status" value="1"/>
</dbReference>
<dbReference type="InterPro" id="IPR023346">
    <property type="entry name" value="Lysozyme-like_dom_sf"/>
</dbReference>
<dbReference type="Gene3D" id="2.10.70.40">
    <property type="entry name" value="peptidoglycan hydrolase"/>
    <property type="match status" value="1"/>
</dbReference>
<dbReference type="InterPro" id="IPR019301">
    <property type="entry name" value="Flagellar_prot_FlgJ_N"/>
</dbReference>
<dbReference type="Pfam" id="PF01832">
    <property type="entry name" value="Glucosaminidase"/>
    <property type="match status" value="1"/>
</dbReference>
<comment type="similarity">
    <text evidence="3">In the N-terminal section; belongs to the FlgJ family.</text>
</comment>
<dbReference type="SMART" id="SM00047">
    <property type="entry name" value="LYZ2"/>
    <property type="match status" value="1"/>
</dbReference>
<dbReference type="Pfam" id="PF10135">
    <property type="entry name" value="Rod-binding"/>
    <property type="match status" value="1"/>
</dbReference>
<accession>A0A3B1AV85</accession>
<dbReference type="Gene3D" id="1.10.530.10">
    <property type="match status" value="1"/>
</dbReference>
<organism evidence="12">
    <name type="scientific">hydrothermal vent metagenome</name>
    <dbReference type="NCBI Taxonomy" id="652676"/>
    <lineage>
        <taxon>unclassified sequences</taxon>
        <taxon>metagenomes</taxon>
        <taxon>ecological metagenomes</taxon>
    </lineage>
</organism>
<comment type="similarity">
    <text evidence="4">In the C-terminal section; belongs to the glycosyl hydrolase 73 family.</text>
</comment>
<keyword evidence="7 12" id="KW-0378">Hydrolase</keyword>
<reference evidence="12" key="1">
    <citation type="submission" date="2018-06" db="EMBL/GenBank/DDBJ databases">
        <authorList>
            <person name="Zhirakovskaya E."/>
        </authorList>
    </citation>
    <scope>NUCLEOTIDE SEQUENCE</scope>
</reference>
<dbReference type="PANTHER" id="PTHR33308">
    <property type="entry name" value="PEPTIDOGLYCAN HYDROLASE FLGJ"/>
    <property type="match status" value="1"/>
</dbReference>
<keyword evidence="12" id="KW-0966">Cell projection</keyword>
<evidence type="ECO:0000256" key="9">
    <source>
        <dbReference type="ARBA" id="ARBA00023316"/>
    </source>
</evidence>
<evidence type="ECO:0000256" key="10">
    <source>
        <dbReference type="ARBA" id="ARBA00030835"/>
    </source>
</evidence>
<evidence type="ECO:0000256" key="6">
    <source>
        <dbReference type="ARBA" id="ARBA00022764"/>
    </source>
</evidence>
<comment type="subcellular location">
    <subcellularLocation>
        <location evidence="2">Periplasm</location>
    </subcellularLocation>
</comment>
<dbReference type="NCBIfam" id="TIGR02541">
    <property type="entry name" value="flagell_FlgJ"/>
    <property type="match status" value="1"/>
</dbReference>
<evidence type="ECO:0000259" key="11">
    <source>
        <dbReference type="SMART" id="SM00047"/>
    </source>
</evidence>
<dbReference type="AlphaFoldDB" id="A0A3B1AV85"/>
<evidence type="ECO:0000256" key="2">
    <source>
        <dbReference type="ARBA" id="ARBA00004418"/>
    </source>
</evidence>
<keyword evidence="8" id="KW-0326">Glycosidase</keyword>
<gene>
    <name evidence="12" type="ORF">MNBD_GAMMA20-2145</name>
</gene>
<evidence type="ECO:0000256" key="5">
    <source>
        <dbReference type="ARBA" id="ARBA00013433"/>
    </source>
</evidence>
<feature type="domain" description="Mannosyl-glycoprotein endo-beta-N-acetylglucosamidase-like" evidence="11">
    <location>
        <begin position="151"/>
        <end position="318"/>
    </location>
</feature>
<dbReference type="GO" id="GO:0004040">
    <property type="term" value="F:amidase activity"/>
    <property type="evidence" value="ECO:0007669"/>
    <property type="project" value="InterPro"/>
</dbReference>
<dbReference type="GO" id="GO:0071973">
    <property type="term" value="P:bacterial-type flagellum-dependent cell motility"/>
    <property type="evidence" value="ECO:0007669"/>
    <property type="project" value="TreeGrafter"/>
</dbReference>
<name>A0A3B1AV85_9ZZZZ</name>
<evidence type="ECO:0000256" key="8">
    <source>
        <dbReference type="ARBA" id="ARBA00023295"/>
    </source>
</evidence>
<sequence length="323" mass="35908">MTSSLSSASLYTDLQSLESVRHQADIHPEETLRFAAQQFEALFLQMMLKSARDAKLDDGLFDSEQTDFYQDLHDKQMAINLAQGQGLGIAELLVQQLRRDQGPGKDEEGTSAQAAAVDRVRTLRDYLDARLPSMPQMAAVSPMVAPEPVVQKAVLGTPEDFVKTLWPQARQAADKLGVDPAVLLAQAALETGWGRFVSRHPDGRSSYNLFNIKADARWDGEQVSVDTEEFRHGAFGRERAQFRAYDSFAESFTDYVNFLQNSTRYRPALDSATDSHRFVSELARAGYATDPDYAKKIIGIIDGEPMARSLSAVAAERDSFNDF</sequence>
<keyword evidence="12" id="KW-0969">Cilium</keyword>
<evidence type="ECO:0000256" key="7">
    <source>
        <dbReference type="ARBA" id="ARBA00022801"/>
    </source>
</evidence>
<dbReference type="GO" id="GO:0042597">
    <property type="term" value="C:periplasmic space"/>
    <property type="evidence" value="ECO:0007669"/>
    <property type="project" value="UniProtKB-SubCell"/>
</dbReference>
<proteinExistence type="inferred from homology"/>
<dbReference type="InterPro" id="IPR002901">
    <property type="entry name" value="MGlyc_endo_b_GlcNAc-like_dom"/>
</dbReference>
<dbReference type="GO" id="GO:0044780">
    <property type="term" value="P:bacterial-type flagellum assembly"/>
    <property type="evidence" value="ECO:0007669"/>
    <property type="project" value="InterPro"/>
</dbReference>
<protein>
    <recommendedName>
        <fullName evidence="5">Peptidoglycan hydrolase FlgJ</fullName>
    </recommendedName>
    <alternativeName>
        <fullName evidence="10">Muramidase FlgJ</fullName>
    </alternativeName>
</protein>
<keyword evidence="6" id="KW-0574">Periplasm</keyword>
<evidence type="ECO:0000256" key="3">
    <source>
        <dbReference type="ARBA" id="ARBA00006880"/>
    </source>
</evidence>
<evidence type="ECO:0000256" key="4">
    <source>
        <dbReference type="ARBA" id="ARBA00007974"/>
    </source>
</evidence>
<dbReference type="SUPFAM" id="SSF53955">
    <property type="entry name" value="Lysozyme-like"/>
    <property type="match status" value="1"/>
</dbReference>
<dbReference type="InterPro" id="IPR013377">
    <property type="entry name" value="FlgJ"/>
</dbReference>
<evidence type="ECO:0000256" key="1">
    <source>
        <dbReference type="ARBA" id="ARBA00002954"/>
    </source>
</evidence>
<dbReference type="GO" id="GO:0071555">
    <property type="term" value="P:cell wall organization"/>
    <property type="evidence" value="ECO:0007669"/>
    <property type="project" value="UniProtKB-KW"/>
</dbReference>